<keyword evidence="3" id="KW-1185">Reference proteome</keyword>
<proteinExistence type="predicted"/>
<dbReference type="EMBL" id="JBHTIB010000008">
    <property type="protein sequence ID" value="MFD0835668.1"/>
    <property type="molecule type" value="Genomic_DNA"/>
</dbReference>
<dbReference type="RefSeq" id="WP_379940989.1">
    <property type="nucleotide sequence ID" value="NZ_JBHTIB010000008.1"/>
</dbReference>
<evidence type="ECO:0000313" key="2">
    <source>
        <dbReference type="EMBL" id="MFD0835668.1"/>
    </source>
</evidence>
<sequence length="254" mass="28989">MHRVGQILKITILIVLFGQLVQGQSAKFNAPIVSEELVFEEKEGLLAVEAEHFYKQSKSEIRAWYRTSKEETPRVGRDEDDQHGFGASKNAYIEILPDERVTHADKIVPGENFTNEPGLMAVVHYKVKINTPGRYYVWVRAFSTGSEDNGLHVGLNGTWPEHGQRMQWCDGKEQWTWDSKQRTKEFHCGVPNQIYLNIEKPGLHEIQFSMREDGFEFDKFILTTNVDYSPEAEGPESMVSQGISPTTFPKVEAP</sequence>
<reference evidence="3" key="1">
    <citation type="journal article" date="2019" name="Int. J. Syst. Evol. Microbiol.">
        <title>The Global Catalogue of Microorganisms (GCM) 10K type strain sequencing project: providing services to taxonomists for standard genome sequencing and annotation.</title>
        <authorList>
            <consortium name="The Broad Institute Genomics Platform"/>
            <consortium name="The Broad Institute Genome Sequencing Center for Infectious Disease"/>
            <person name="Wu L."/>
            <person name="Ma J."/>
        </authorList>
    </citation>
    <scope>NUCLEOTIDE SEQUENCE [LARGE SCALE GENOMIC DNA]</scope>
    <source>
        <strain evidence="3">CCUG 60529</strain>
    </source>
</reference>
<accession>A0ABW3BS19</accession>
<evidence type="ECO:0008006" key="4">
    <source>
        <dbReference type="Google" id="ProtNLM"/>
    </source>
</evidence>
<name>A0ABW3BS19_9FLAO</name>
<evidence type="ECO:0000256" key="1">
    <source>
        <dbReference type="SAM" id="MobiDB-lite"/>
    </source>
</evidence>
<dbReference type="Proteomes" id="UP001597011">
    <property type="component" value="Unassembled WGS sequence"/>
</dbReference>
<protein>
    <recommendedName>
        <fullName evidence="4">Gylcosyl hydrolase 115 C-terminal domain-containing protein</fullName>
    </recommendedName>
</protein>
<gene>
    <name evidence="2" type="ORF">ACFQ0I_07840</name>
</gene>
<feature type="region of interest" description="Disordered" evidence="1">
    <location>
        <begin position="232"/>
        <end position="254"/>
    </location>
</feature>
<feature type="compositionally biased region" description="Polar residues" evidence="1">
    <location>
        <begin position="238"/>
        <end position="247"/>
    </location>
</feature>
<evidence type="ECO:0000313" key="3">
    <source>
        <dbReference type="Proteomes" id="UP001597011"/>
    </source>
</evidence>
<organism evidence="2 3">
    <name type="scientific">Mariniflexile aquimaris</name>
    <dbReference type="NCBI Taxonomy" id="881009"/>
    <lineage>
        <taxon>Bacteria</taxon>
        <taxon>Pseudomonadati</taxon>
        <taxon>Bacteroidota</taxon>
        <taxon>Flavobacteriia</taxon>
        <taxon>Flavobacteriales</taxon>
        <taxon>Flavobacteriaceae</taxon>
        <taxon>Mariniflexile</taxon>
    </lineage>
</organism>
<dbReference type="Gene3D" id="2.60.120.1620">
    <property type="match status" value="1"/>
</dbReference>
<comment type="caution">
    <text evidence="2">The sequence shown here is derived from an EMBL/GenBank/DDBJ whole genome shotgun (WGS) entry which is preliminary data.</text>
</comment>